<comment type="caution">
    <text evidence="6">The sequence shown here is derived from an EMBL/GenBank/DDBJ whole genome shotgun (WGS) entry which is preliminary data.</text>
</comment>
<proteinExistence type="predicted"/>
<dbReference type="InterPro" id="IPR032808">
    <property type="entry name" value="DoxX"/>
</dbReference>
<evidence type="ECO:0000313" key="6">
    <source>
        <dbReference type="EMBL" id="GIL24870.1"/>
    </source>
</evidence>
<evidence type="ECO:0000256" key="2">
    <source>
        <dbReference type="ARBA" id="ARBA00022692"/>
    </source>
</evidence>
<dbReference type="Proteomes" id="UP000614996">
    <property type="component" value="Unassembled WGS sequence"/>
</dbReference>
<reference evidence="7" key="1">
    <citation type="journal article" date="2021" name="Int. J. Syst. Evol. Microbiol.">
        <title>Actinocatenispora comari sp. nov., an endophytic actinomycete isolated from aerial parts of Comarum salesowianum.</title>
        <authorList>
            <person name="Oyunbileg N."/>
            <person name="Iizaka Y."/>
            <person name="Hamada M."/>
            <person name="Davaapurev B.O."/>
            <person name="Fukumoto A."/>
            <person name="Tsetseg B."/>
            <person name="Kato F."/>
            <person name="Tamura T."/>
            <person name="Batkhuu J."/>
            <person name="Anzai Y."/>
        </authorList>
    </citation>
    <scope>NUCLEOTIDE SEQUENCE [LARGE SCALE GENOMIC DNA]</scope>
    <source>
        <strain evidence="7">NUM-2625</strain>
    </source>
</reference>
<organism evidence="6 7">
    <name type="scientific">Actinocatenispora comari</name>
    <dbReference type="NCBI Taxonomy" id="2807577"/>
    <lineage>
        <taxon>Bacteria</taxon>
        <taxon>Bacillati</taxon>
        <taxon>Actinomycetota</taxon>
        <taxon>Actinomycetes</taxon>
        <taxon>Micromonosporales</taxon>
        <taxon>Micromonosporaceae</taxon>
        <taxon>Actinocatenispora</taxon>
    </lineage>
</organism>
<feature type="transmembrane region" description="Helical" evidence="5">
    <location>
        <begin position="18"/>
        <end position="36"/>
    </location>
</feature>
<keyword evidence="4 5" id="KW-0472">Membrane</keyword>
<evidence type="ECO:0000256" key="4">
    <source>
        <dbReference type="ARBA" id="ARBA00023136"/>
    </source>
</evidence>
<dbReference type="RefSeq" id="WP_207122495.1">
    <property type="nucleotide sequence ID" value="NZ_BOPO01000002.1"/>
</dbReference>
<dbReference type="EMBL" id="BOPO01000002">
    <property type="protein sequence ID" value="GIL24870.1"/>
    <property type="molecule type" value="Genomic_DNA"/>
</dbReference>
<feature type="transmembrane region" description="Helical" evidence="5">
    <location>
        <begin position="56"/>
        <end position="73"/>
    </location>
</feature>
<keyword evidence="3 5" id="KW-1133">Transmembrane helix</keyword>
<keyword evidence="7" id="KW-1185">Reference proteome</keyword>
<evidence type="ECO:0008006" key="8">
    <source>
        <dbReference type="Google" id="ProtNLM"/>
    </source>
</evidence>
<dbReference type="GO" id="GO:0016020">
    <property type="term" value="C:membrane"/>
    <property type="evidence" value="ECO:0007669"/>
    <property type="project" value="UniProtKB-SubCell"/>
</dbReference>
<evidence type="ECO:0000256" key="5">
    <source>
        <dbReference type="SAM" id="Phobius"/>
    </source>
</evidence>
<accession>A0A8J4A693</accession>
<evidence type="ECO:0000256" key="1">
    <source>
        <dbReference type="ARBA" id="ARBA00004141"/>
    </source>
</evidence>
<evidence type="ECO:0000256" key="3">
    <source>
        <dbReference type="ARBA" id="ARBA00022989"/>
    </source>
</evidence>
<dbReference type="AlphaFoldDB" id="A0A8J4A693"/>
<dbReference type="Pfam" id="PF13564">
    <property type="entry name" value="DoxX_2"/>
    <property type="match status" value="1"/>
</dbReference>
<feature type="transmembrane region" description="Helical" evidence="5">
    <location>
        <begin position="103"/>
        <end position="119"/>
    </location>
</feature>
<keyword evidence="2 5" id="KW-0812">Transmembrane</keyword>
<gene>
    <name evidence="6" type="ORF">NUM_01250</name>
</gene>
<name>A0A8J4A693_9ACTN</name>
<protein>
    <recommendedName>
        <fullName evidence="8">DoxX family protein</fullName>
    </recommendedName>
</protein>
<evidence type="ECO:0000313" key="7">
    <source>
        <dbReference type="Proteomes" id="UP000614996"/>
    </source>
</evidence>
<sequence>MSQTTAPRAEVSRAGNRILWVLQVVTALGFAGAAVQKLTGAEQVMATFQAIGLGSWFRYLLAVLELLGAAALCVPRLAGLAGLAFTALAVGAVATQLGTGGSPVPALVLLVTSAVIAWGRRPSTRRLWRDVRRRPAADPG</sequence>
<comment type="subcellular location">
    <subcellularLocation>
        <location evidence="1">Membrane</location>
        <topology evidence="1">Multi-pass membrane protein</topology>
    </subcellularLocation>
</comment>
<feature type="transmembrane region" description="Helical" evidence="5">
    <location>
        <begin position="80"/>
        <end position="97"/>
    </location>
</feature>